<accession>A0A6I3QSX7</accession>
<sequence>MDESLSRTRRRIKDTLLCNRFVLFCTFTFDENKVPDRYDFKSLRKSLSSFFNDYKKRVDTNFRYLFVPEHHKDGAIHFHGVTSYINDLICPEKIWKRMDDGTIAMVPNTKGYLDWPRYSKRFGFFSCSLIKDRERCATYVSKYITKDLTDWGKNAQLVLKSKGLLKPELVYDSDSDFLQIPADDVNNEWCKAAWADEEYTARFYKHWSCPGDLISWDDYWKYQQWPDFEADESGCIPVTVEQMEFLKGVKPV</sequence>
<dbReference type="Pfam" id="PF23343">
    <property type="entry name" value="REP_ORF2-G2P"/>
    <property type="match status" value="1"/>
</dbReference>
<dbReference type="EMBL" id="WMZR01000011">
    <property type="protein sequence ID" value="MTS51823.1"/>
    <property type="molecule type" value="Genomic_DNA"/>
</dbReference>
<dbReference type="Proteomes" id="UP000449193">
    <property type="component" value="Unassembled WGS sequence"/>
</dbReference>
<evidence type="ECO:0000313" key="2">
    <source>
        <dbReference type="EMBL" id="MTS51823.1"/>
    </source>
</evidence>
<protein>
    <recommendedName>
        <fullName evidence="1">Replication-associated protein ORF2/G2P domain-containing protein</fullName>
    </recommendedName>
</protein>
<gene>
    <name evidence="2" type="ORF">GMD52_09750</name>
</gene>
<evidence type="ECO:0000313" key="3">
    <source>
        <dbReference type="Proteomes" id="UP000449193"/>
    </source>
</evidence>
<dbReference type="InterPro" id="IPR056906">
    <property type="entry name" value="ORF2/G2P_dom"/>
</dbReference>
<reference evidence="2 3" key="1">
    <citation type="journal article" date="2019" name="Nat. Med.">
        <title>A library of human gut bacterial isolates paired with longitudinal multiomics data enables mechanistic microbiome research.</title>
        <authorList>
            <person name="Poyet M."/>
            <person name="Groussin M."/>
            <person name="Gibbons S.M."/>
            <person name="Avila-Pacheco J."/>
            <person name="Jiang X."/>
            <person name="Kearney S.M."/>
            <person name="Perrotta A.R."/>
            <person name="Berdy B."/>
            <person name="Zhao S."/>
            <person name="Lieberman T.D."/>
            <person name="Swanson P.K."/>
            <person name="Smith M."/>
            <person name="Roesemann S."/>
            <person name="Alexander J.E."/>
            <person name="Rich S.A."/>
            <person name="Livny J."/>
            <person name="Vlamakis H."/>
            <person name="Clish C."/>
            <person name="Bullock K."/>
            <person name="Deik A."/>
            <person name="Scott J."/>
            <person name="Pierce K.A."/>
            <person name="Xavier R.J."/>
            <person name="Alm E.J."/>
        </authorList>
    </citation>
    <scope>NUCLEOTIDE SEQUENCE [LARGE SCALE GENOMIC DNA]</scope>
    <source>
        <strain evidence="2 3">BIOML-A7</strain>
    </source>
</reference>
<dbReference type="AlphaFoldDB" id="A0A6I3QSX7"/>
<comment type="caution">
    <text evidence="2">The sequence shown here is derived from an EMBL/GenBank/DDBJ whole genome shotgun (WGS) entry which is preliminary data.</text>
</comment>
<evidence type="ECO:0000259" key="1">
    <source>
        <dbReference type="Pfam" id="PF23343"/>
    </source>
</evidence>
<feature type="domain" description="Replication-associated protein ORF2/G2P" evidence="1">
    <location>
        <begin position="23"/>
        <end position="147"/>
    </location>
</feature>
<proteinExistence type="predicted"/>
<dbReference type="RefSeq" id="WP_155201662.1">
    <property type="nucleotide sequence ID" value="NZ_CAUGKH010000004.1"/>
</dbReference>
<name>A0A6I3QSX7_9FIRM</name>
<organism evidence="2 3">
    <name type="scientific">Ruthenibacterium lactatiformans</name>
    <dbReference type="NCBI Taxonomy" id="1550024"/>
    <lineage>
        <taxon>Bacteria</taxon>
        <taxon>Bacillati</taxon>
        <taxon>Bacillota</taxon>
        <taxon>Clostridia</taxon>
        <taxon>Eubacteriales</taxon>
        <taxon>Oscillospiraceae</taxon>
        <taxon>Ruthenibacterium</taxon>
    </lineage>
</organism>